<dbReference type="GO" id="GO:0009103">
    <property type="term" value="P:lipopolysaccharide biosynthetic process"/>
    <property type="evidence" value="ECO:0007669"/>
    <property type="project" value="UniProtKB-ARBA"/>
</dbReference>
<evidence type="ECO:0000256" key="6">
    <source>
        <dbReference type="ARBA" id="ARBA00022989"/>
    </source>
</evidence>
<dbReference type="PANTHER" id="PTHR33908:SF11">
    <property type="entry name" value="MEMBRANE PROTEIN"/>
    <property type="match status" value="1"/>
</dbReference>
<protein>
    <submittedName>
        <fullName evidence="10">4-amino-4-deoxy-L-arabinose transferase-like glycosyltransferase</fullName>
    </submittedName>
</protein>
<name>A0A7W9SSJ8_ARMRO</name>
<keyword evidence="11" id="KW-1185">Reference proteome</keyword>
<evidence type="ECO:0000256" key="1">
    <source>
        <dbReference type="ARBA" id="ARBA00004651"/>
    </source>
</evidence>
<feature type="transmembrane region" description="Helical" evidence="8">
    <location>
        <begin position="140"/>
        <end position="163"/>
    </location>
</feature>
<feature type="transmembrane region" description="Helical" evidence="8">
    <location>
        <begin position="175"/>
        <end position="202"/>
    </location>
</feature>
<sequence>MRQLLATILKHRTIFIIAFMIVAFLLRISAAVALRNIHLPPDKTFGADGIEFNLLGLQLIRGHGYAWESGQLTSFRAPGLPFLLAGLYSLVGENYVFSYLTFSLLGMFSCLFIFLTAEILLSKKLAILSALLSAFYFPHIYFSTVFASENLFIFLLSLGILLFTKNLKTESRYGLILSGLILGFSTLTRPFAILLLPAFLLVIVITHKKNVARAIFPAILYALSFTSIVAPWTIRNYLVHGKFVLVATNGGSTFYGGNNTTVATQPKLLGAWVSTTELPYRSMVDATPNEYAHDKMEWKLGIDWIRDHPLSIPVLFISKIIRFFLPDFNSGNKLMLLSNVIFSTPVLILCIIGIVKSLKTYRLFSTEWLVIHLAMTSTLITAIVFWGDPRFRDGTMIALILYATYGLSAILPKQLSSLFD</sequence>
<organism evidence="10 11">
    <name type="scientific">Armatimonas rosea</name>
    <dbReference type="NCBI Taxonomy" id="685828"/>
    <lineage>
        <taxon>Bacteria</taxon>
        <taxon>Bacillati</taxon>
        <taxon>Armatimonadota</taxon>
        <taxon>Armatimonadia</taxon>
        <taxon>Armatimonadales</taxon>
        <taxon>Armatimonadaceae</taxon>
        <taxon>Armatimonas</taxon>
    </lineage>
</organism>
<dbReference type="GO" id="GO:0005886">
    <property type="term" value="C:plasma membrane"/>
    <property type="evidence" value="ECO:0007669"/>
    <property type="project" value="UniProtKB-SubCell"/>
</dbReference>
<reference evidence="10 11" key="1">
    <citation type="submission" date="2020-08" db="EMBL/GenBank/DDBJ databases">
        <title>Genomic Encyclopedia of Type Strains, Phase IV (KMG-IV): sequencing the most valuable type-strain genomes for metagenomic binning, comparative biology and taxonomic classification.</title>
        <authorList>
            <person name="Goeker M."/>
        </authorList>
    </citation>
    <scope>NUCLEOTIDE SEQUENCE [LARGE SCALE GENOMIC DNA]</scope>
    <source>
        <strain evidence="10 11">DSM 23562</strain>
    </source>
</reference>
<keyword evidence="6 8" id="KW-1133">Transmembrane helix</keyword>
<evidence type="ECO:0000256" key="5">
    <source>
        <dbReference type="ARBA" id="ARBA00022692"/>
    </source>
</evidence>
<evidence type="ECO:0000256" key="4">
    <source>
        <dbReference type="ARBA" id="ARBA00022679"/>
    </source>
</evidence>
<feature type="transmembrane region" description="Helical" evidence="8">
    <location>
        <begin position="367"/>
        <end position="387"/>
    </location>
</feature>
<feature type="transmembrane region" description="Helical" evidence="8">
    <location>
        <begin position="393"/>
        <end position="411"/>
    </location>
</feature>
<keyword evidence="5 8" id="KW-0812">Transmembrane</keyword>
<keyword evidence="7 8" id="KW-0472">Membrane</keyword>
<evidence type="ECO:0000313" key="10">
    <source>
        <dbReference type="EMBL" id="MBB6051595.1"/>
    </source>
</evidence>
<evidence type="ECO:0000313" key="11">
    <source>
        <dbReference type="Proteomes" id="UP000520814"/>
    </source>
</evidence>
<dbReference type="GO" id="GO:0016763">
    <property type="term" value="F:pentosyltransferase activity"/>
    <property type="evidence" value="ECO:0007669"/>
    <property type="project" value="TreeGrafter"/>
</dbReference>
<dbReference type="AlphaFoldDB" id="A0A7W9SSJ8"/>
<dbReference type="InterPro" id="IPR050297">
    <property type="entry name" value="LipidA_mod_glycosyltrf_83"/>
</dbReference>
<feature type="transmembrane region" description="Helical" evidence="8">
    <location>
        <begin position="214"/>
        <end position="234"/>
    </location>
</feature>
<comment type="subcellular location">
    <subcellularLocation>
        <location evidence="1">Cell membrane</location>
        <topology evidence="1">Multi-pass membrane protein</topology>
    </subcellularLocation>
</comment>
<feature type="transmembrane region" description="Helical" evidence="8">
    <location>
        <begin position="96"/>
        <end position="120"/>
    </location>
</feature>
<feature type="transmembrane region" description="Helical" evidence="8">
    <location>
        <begin position="12"/>
        <end position="34"/>
    </location>
</feature>
<feature type="domain" description="Glycosyltransferase RgtA/B/C/D-like" evidence="9">
    <location>
        <begin position="77"/>
        <end position="232"/>
    </location>
</feature>
<evidence type="ECO:0000256" key="2">
    <source>
        <dbReference type="ARBA" id="ARBA00022475"/>
    </source>
</evidence>
<keyword evidence="4 10" id="KW-0808">Transferase</keyword>
<accession>A0A7W9SSJ8</accession>
<comment type="caution">
    <text evidence="10">The sequence shown here is derived from an EMBL/GenBank/DDBJ whole genome shotgun (WGS) entry which is preliminary data.</text>
</comment>
<keyword evidence="2" id="KW-1003">Cell membrane</keyword>
<dbReference type="InterPro" id="IPR038731">
    <property type="entry name" value="RgtA/B/C-like"/>
</dbReference>
<evidence type="ECO:0000256" key="8">
    <source>
        <dbReference type="SAM" id="Phobius"/>
    </source>
</evidence>
<evidence type="ECO:0000256" key="7">
    <source>
        <dbReference type="ARBA" id="ARBA00023136"/>
    </source>
</evidence>
<proteinExistence type="predicted"/>
<dbReference type="EMBL" id="JACHGW010000003">
    <property type="protein sequence ID" value="MBB6051595.1"/>
    <property type="molecule type" value="Genomic_DNA"/>
</dbReference>
<dbReference type="RefSeq" id="WP_184198851.1">
    <property type="nucleotide sequence ID" value="NZ_JACHGW010000003.1"/>
</dbReference>
<evidence type="ECO:0000259" key="9">
    <source>
        <dbReference type="Pfam" id="PF13231"/>
    </source>
</evidence>
<dbReference type="Pfam" id="PF13231">
    <property type="entry name" value="PMT_2"/>
    <property type="match status" value="1"/>
</dbReference>
<keyword evidence="3" id="KW-0328">Glycosyltransferase</keyword>
<dbReference type="Proteomes" id="UP000520814">
    <property type="component" value="Unassembled WGS sequence"/>
</dbReference>
<feature type="transmembrane region" description="Helical" evidence="8">
    <location>
        <begin position="334"/>
        <end position="355"/>
    </location>
</feature>
<gene>
    <name evidence="10" type="ORF">HNQ39_003405</name>
</gene>
<evidence type="ECO:0000256" key="3">
    <source>
        <dbReference type="ARBA" id="ARBA00022676"/>
    </source>
</evidence>
<dbReference type="PANTHER" id="PTHR33908">
    <property type="entry name" value="MANNOSYLTRANSFERASE YKCB-RELATED"/>
    <property type="match status" value="1"/>
</dbReference>